<reference evidence="2" key="1">
    <citation type="submission" date="2017-11" db="EMBL/GenBank/DDBJ databases">
        <title>Complete Genome Sequence of Kyrpidia sp. Strain EA-1, a thermophilic, hydrogen-oxidizing Bacterium, isolated from the Azores.</title>
        <authorList>
            <person name="Reiner J.E."/>
            <person name="Lapp C.J."/>
            <person name="Bunk B."/>
            <person name="Gescher J."/>
        </authorList>
    </citation>
    <scope>NUCLEOTIDE SEQUENCE [LARGE SCALE GENOMIC DNA]</scope>
    <source>
        <strain evidence="2">EA-1</strain>
    </source>
</reference>
<proteinExistence type="predicted"/>
<gene>
    <name evidence="1" type="ORF">CVV65_03175</name>
</gene>
<evidence type="ECO:0000313" key="1">
    <source>
        <dbReference type="EMBL" id="ATY84075.1"/>
    </source>
</evidence>
<evidence type="ECO:0000313" key="2">
    <source>
        <dbReference type="Proteomes" id="UP000231932"/>
    </source>
</evidence>
<dbReference type="Proteomes" id="UP000231932">
    <property type="component" value="Chromosome"/>
</dbReference>
<dbReference type="OrthoDB" id="9818986at2"/>
<protein>
    <submittedName>
        <fullName evidence="1">Uncharacterized protein</fullName>
    </submittedName>
</protein>
<keyword evidence="2" id="KW-1185">Reference proteome</keyword>
<organism evidence="1 2">
    <name type="scientific">Kyrpidia spormannii</name>
    <dbReference type="NCBI Taxonomy" id="2055160"/>
    <lineage>
        <taxon>Bacteria</taxon>
        <taxon>Bacillati</taxon>
        <taxon>Bacillota</taxon>
        <taxon>Bacilli</taxon>
        <taxon>Bacillales</taxon>
        <taxon>Alicyclobacillaceae</taxon>
        <taxon>Kyrpidia</taxon>
    </lineage>
</organism>
<dbReference type="KEGG" id="kyr:CVV65_03175"/>
<dbReference type="AlphaFoldDB" id="A0A2K8N4P8"/>
<sequence length="248" mass="27483">MTIFGFASVTHADLTEFLNTVTEIWAERFSGVADVHKDVELVDLSNSLRQLNLGPIDKADRLFLICSGNPALAAGLAGLLHHIESLHGSRVNLVLTHLSEEGVAQAFKQAVDRPIFGIVKDTQDARREMEQLVEALVYEYVAVRLEERRKDEVRDLVLRILGAQRLVVGPSRGIEAGLDQLELPFGIRWIFQEFLQLRTRLGQPVDKALEDLLPLAFAGDGGAVLARQLALETEVLRVLRGQPPQPQA</sequence>
<dbReference type="EMBL" id="CP024955">
    <property type="protein sequence ID" value="ATY84075.1"/>
    <property type="molecule type" value="Genomic_DNA"/>
</dbReference>
<accession>A0A2K8N4P8</accession>
<dbReference type="RefSeq" id="WP_100666907.1">
    <property type="nucleotide sequence ID" value="NZ_CP024955.1"/>
</dbReference>
<name>A0A2K8N4P8_9BACL</name>